<dbReference type="Pfam" id="PF21813">
    <property type="entry name" value="DUF6882"/>
    <property type="match status" value="1"/>
</dbReference>
<proteinExistence type="predicted"/>
<reference evidence="1 2" key="1">
    <citation type="submission" date="2020-08" db="EMBL/GenBank/DDBJ databases">
        <title>Genomic Encyclopedia of Type Strains, Phase IV (KMG-V): Genome sequencing to study the core and pangenomes of soil and plant-associated prokaryotes.</title>
        <authorList>
            <person name="Whitman W."/>
        </authorList>
    </citation>
    <scope>NUCLEOTIDE SEQUENCE [LARGE SCALE GENOMIC DNA]</scope>
    <source>
        <strain evidence="1 2">M2T3</strain>
    </source>
</reference>
<sequence length="257" mass="30313">MTPPDQNFESYRDSCLEDMTTLQNEFMKLYDINSYENWFYDHNIGAFHFKSDDGRNLYFKYVDVGSFSIKANTWNWSWNNQSTPLHISRPLKKVKEVGLANNFTELTQGLFNGDDYTGWELTAVSAKILNAIGAYRVPQDQLFIYFIFTSELTQQDYEALKEKYIKCDVHNSGRVAFICRHLNKDKYTGFHESVESDIMTDDDDYQAWCDECEKVREQEGEWNDTSMTFAKIKLVCDQCYFEIKEKNNHIENGPRFF</sequence>
<accession>A0A7X0J0M8</accession>
<gene>
    <name evidence="1" type="ORF">HDF25_000641</name>
</gene>
<protein>
    <submittedName>
        <fullName evidence="1">Uncharacterized protein</fullName>
    </submittedName>
</protein>
<organism evidence="1 2">
    <name type="scientific">Pedobacter cryoconitis</name>
    <dbReference type="NCBI Taxonomy" id="188932"/>
    <lineage>
        <taxon>Bacteria</taxon>
        <taxon>Pseudomonadati</taxon>
        <taxon>Bacteroidota</taxon>
        <taxon>Sphingobacteriia</taxon>
        <taxon>Sphingobacteriales</taxon>
        <taxon>Sphingobacteriaceae</taxon>
        <taxon>Pedobacter</taxon>
    </lineage>
</organism>
<evidence type="ECO:0000313" key="2">
    <source>
        <dbReference type="Proteomes" id="UP000521017"/>
    </source>
</evidence>
<dbReference type="AlphaFoldDB" id="A0A7X0J0M8"/>
<dbReference type="Proteomes" id="UP000521017">
    <property type="component" value="Unassembled WGS sequence"/>
</dbReference>
<comment type="caution">
    <text evidence="1">The sequence shown here is derived from an EMBL/GenBank/DDBJ whole genome shotgun (WGS) entry which is preliminary data.</text>
</comment>
<dbReference type="RefSeq" id="WP_184622690.1">
    <property type="nucleotide sequence ID" value="NZ_JACHCC010000002.1"/>
</dbReference>
<dbReference type="InterPro" id="IPR049249">
    <property type="entry name" value="DUF6882"/>
</dbReference>
<evidence type="ECO:0000313" key="1">
    <source>
        <dbReference type="EMBL" id="MBB6498504.1"/>
    </source>
</evidence>
<dbReference type="EMBL" id="JACHCC010000002">
    <property type="protein sequence ID" value="MBB6498504.1"/>
    <property type="molecule type" value="Genomic_DNA"/>
</dbReference>
<name>A0A7X0J0M8_9SPHI</name>